<feature type="domain" description="Hemerythrin-like" evidence="1">
    <location>
        <begin position="225"/>
        <end position="289"/>
    </location>
</feature>
<proteinExistence type="predicted"/>
<accession>A0A427AS86</accession>
<dbReference type="InterPro" id="IPR012312">
    <property type="entry name" value="Hemerythrin-like"/>
</dbReference>
<name>A0A427AS86_ENSVE</name>
<dbReference type="Pfam" id="PF01814">
    <property type="entry name" value="Hemerythrin"/>
    <property type="match status" value="1"/>
</dbReference>
<gene>
    <name evidence="2" type="ORF">B296_00023923</name>
</gene>
<dbReference type="InterPro" id="IPR036249">
    <property type="entry name" value="Thioredoxin-like_sf"/>
</dbReference>
<dbReference type="Proteomes" id="UP000287651">
    <property type="component" value="Unassembled WGS sequence"/>
</dbReference>
<dbReference type="PANTHER" id="PTHR35739:SF1">
    <property type="entry name" value="OS01G0861700 PROTEIN"/>
    <property type="match status" value="1"/>
</dbReference>
<protein>
    <recommendedName>
        <fullName evidence="1">Hemerythrin-like domain-containing protein</fullName>
    </recommendedName>
</protein>
<evidence type="ECO:0000313" key="2">
    <source>
        <dbReference type="EMBL" id="RRT79112.1"/>
    </source>
</evidence>
<reference evidence="2 3" key="1">
    <citation type="journal article" date="2014" name="Agronomy (Basel)">
        <title>A Draft Genome Sequence for Ensete ventricosum, the Drought-Tolerant Tree Against Hunger.</title>
        <authorList>
            <person name="Harrison J."/>
            <person name="Moore K.A."/>
            <person name="Paszkiewicz K."/>
            <person name="Jones T."/>
            <person name="Grant M."/>
            <person name="Ambacheew D."/>
            <person name="Muzemil S."/>
            <person name="Studholme D.J."/>
        </authorList>
    </citation>
    <scope>NUCLEOTIDE SEQUENCE [LARGE SCALE GENOMIC DNA]</scope>
</reference>
<dbReference type="SUPFAM" id="SSF52833">
    <property type="entry name" value="Thioredoxin-like"/>
    <property type="match status" value="1"/>
</dbReference>
<dbReference type="PANTHER" id="PTHR35739">
    <property type="entry name" value="OS01G0861700 PROTEIN"/>
    <property type="match status" value="1"/>
</dbReference>
<comment type="caution">
    <text evidence="2">The sequence shown here is derived from an EMBL/GenBank/DDBJ whole genome shotgun (WGS) entry which is preliminary data.</text>
</comment>
<evidence type="ECO:0000259" key="1">
    <source>
        <dbReference type="Pfam" id="PF01814"/>
    </source>
</evidence>
<evidence type="ECO:0000313" key="3">
    <source>
        <dbReference type="Proteomes" id="UP000287651"/>
    </source>
</evidence>
<dbReference type="Gene3D" id="1.20.120.520">
    <property type="entry name" value="nmb1532 protein domain like"/>
    <property type="match status" value="1"/>
</dbReference>
<dbReference type="EMBL" id="AMZH03001493">
    <property type="protein sequence ID" value="RRT79112.1"/>
    <property type="molecule type" value="Genomic_DNA"/>
</dbReference>
<sequence length="317" mass="35021">MWVPLFIQLHGSVGTGKSGLVAEVFGFNRRLNNSRSTAQHMPRQINHGSSPLIPDRGALIRPLVVTWWLSLPFPPQRVHMVFSPHKNPSMRLEDNGFELHPLRLPRPQIPPFLLYYVPRSRPAQHSSSLLKPDVPAVRLYGPESCPISSCLRLALLYKSVPFQFVPQSPLLGLPFLQCGADTVVGAAETLLRELDSRFPRPPAAATALADTTSAAEEVALVTALQHRSVERHVEELARWVTATAAGGGGGKGEAARMERSYGQLAEVVLEHAQMEERLLFPAFESAADRGTPSSPVRFPKITGEKINFFVFWTNRST</sequence>
<organism evidence="2 3">
    <name type="scientific">Ensete ventricosum</name>
    <name type="common">Abyssinian banana</name>
    <name type="synonym">Musa ensete</name>
    <dbReference type="NCBI Taxonomy" id="4639"/>
    <lineage>
        <taxon>Eukaryota</taxon>
        <taxon>Viridiplantae</taxon>
        <taxon>Streptophyta</taxon>
        <taxon>Embryophyta</taxon>
        <taxon>Tracheophyta</taxon>
        <taxon>Spermatophyta</taxon>
        <taxon>Magnoliopsida</taxon>
        <taxon>Liliopsida</taxon>
        <taxon>Zingiberales</taxon>
        <taxon>Musaceae</taxon>
        <taxon>Ensete</taxon>
    </lineage>
</organism>
<dbReference type="AlphaFoldDB" id="A0A427AS86"/>